<name>A0A1L9QV45_9CYAN</name>
<evidence type="ECO:0000313" key="2">
    <source>
        <dbReference type="EMBL" id="OJJ26506.1"/>
    </source>
</evidence>
<keyword evidence="3" id="KW-1185">Reference proteome</keyword>
<sequence length="102" mass="12243">MKRLLQVAEIYLYRQRNRYLTDVERQVLELCLDGQSYPKMVLETKRSQEQLKRIGSYLWKDLSVALGEPVQKKNIRGALERYVEFQENDRDRCCCRSKLRSV</sequence>
<reference evidence="2" key="1">
    <citation type="submission" date="2016-10" db="EMBL/GenBank/DDBJ databases">
        <title>CRISPR-Cas defence system in Roseofilum reptotaenium: evidence of a bacteriophage-cyanobacterium arms race in the coral black band disease.</title>
        <authorList>
            <person name="Buerger P."/>
            <person name="Wood-Charlson E.M."/>
            <person name="Weynberg K.D."/>
            <person name="Willis B."/>
            <person name="Van Oppen M.J."/>
        </authorList>
    </citation>
    <scope>NUCLEOTIDE SEQUENCE [LARGE SCALE GENOMIC DNA]</scope>
    <source>
        <strain evidence="2">AO1-A</strain>
    </source>
</reference>
<dbReference type="InterPro" id="IPR058651">
    <property type="entry name" value="HTH_VMAP-M9"/>
</dbReference>
<dbReference type="EMBL" id="MLAW01000006">
    <property type="protein sequence ID" value="OJJ26506.1"/>
    <property type="molecule type" value="Genomic_DNA"/>
</dbReference>
<dbReference type="Proteomes" id="UP000183940">
    <property type="component" value="Unassembled WGS sequence"/>
</dbReference>
<accession>A0A1L9QV45</accession>
<gene>
    <name evidence="2" type="ORF">BI308_05265</name>
</gene>
<evidence type="ECO:0000259" key="1">
    <source>
        <dbReference type="Pfam" id="PF26355"/>
    </source>
</evidence>
<comment type="caution">
    <text evidence="2">The sequence shown here is derived from an EMBL/GenBank/DDBJ whole genome shotgun (WGS) entry which is preliminary data.</text>
</comment>
<proteinExistence type="predicted"/>
<organism evidence="2 3">
    <name type="scientific">Roseofilum reptotaenium AO1-A</name>
    <dbReference type="NCBI Taxonomy" id="1925591"/>
    <lineage>
        <taxon>Bacteria</taxon>
        <taxon>Bacillati</taxon>
        <taxon>Cyanobacteriota</taxon>
        <taxon>Cyanophyceae</taxon>
        <taxon>Desertifilales</taxon>
        <taxon>Desertifilaceae</taxon>
        <taxon>Roseofilum</taxon>
    </lineage>
</organism>
<feature type="domain" description="vWA-MoxR associated protein N-terminal HTH" evidence="1">
    <location>
        <begin position="2"/>
        <end position="82"/>
    </location>
</feature>
<evidence type="ECO:0000313" key="3">
    <source>
        <dbReference type="Proteomes" id="UP000183940"/>
    </source>
</evidence>
<dbReference type="AlphaFoldDB" id="A0A1L9QV45"/>
<dbReference type="STRING" id="1925591.BI308_05265"/>
<dbReference type="Pfam" id="PF26355">
    <property type="entry name" value="HTH_VMAP-M9"/>
    <property type="match status" value="1"/>
</dbReference>
<protein>
    <recommendedName>
        <fullName evidence="1">vWA-MoxR associated protein N-terminal HTH domain-containing protein</fullName>
    </recommendedName>
</protein>